<dbReference type="Proteomes" id="UP001151760">
    <property type="component" value="Unassembled WGS sequence"/>
</dbReference>
<reference evidence="2" key="2">
    <citation type="submission" date="2022-01" db="EMBL/GenBank/DDBJ databases">
        <authorList>
            <person name="Yamashiro T."/>
            <person name="Shiraishi A."/>
            <person name="Satake H."/>
            <person name="Nakayama K."/>
        </authorList>
    </citation>
    <scope>NUCLEOTIDE SEQUENCE</scope>
</reference>
<feature type="compositionally biased region" description="Basic and acidic residues" evidence="1">
    <location>
        <begin position="418"/>
        <end position="431"/>
    </location>
</feature>
<dbReference type="EMBL" id="BQNB010020484">
    <property type="protein sequence ID" value="GJT96468.1"/>
    <property type="molecule type" value="Genomic_DNA"/>
</dbReference>
<feature type="non-terminal residue" evidence="2">
    <location>
        <position position="1"/>
    </location>
</feature>
<reference evidence="2" key="1">
    <citation type="journal article" date="2022" name="Int. J. Mol. Sci.">
        <title>Draft Genome of Tanacetum Coccineum: Genomic Comparison of Closely Related Tanacetum-Family Plants.</title>
        <authorList>
            <person name="Yamashiro T."/>
            <person name="Shiraishi A."/>
            <person name="Nakayama K."/>
            <person name="Satake H."/>
        </authorList>
    </citation>
    <scope>NUCLEOTIDE SEQUENCE</scope>
</reference>
<dbReference type="PANTHER" id="PTHR11439:SF495">
    <property type="entry name" value="REVERSE TRANSCRIPTASE, RNA-DEPENDENT DNA POLYMERASE-RELATED"/>
    <property type="match status" value="1"/>
</dbReference>
<organism evidence="2 3">
    <name type="scientific">Tanacetum coccineum</name>
    <dbReference type="NCBI Taxonomy" id="301880"/>
    <lineage>
        <taxon>Eukaryota</taxon>
        <taxon>Viridiplantae</taxon>
        <taxon>Streptophyta</taxon>
        <taxon>Embryophyta</taxon>
        <taxon>Tracheophyta</taxon>
        <taxon>Spermatophyta</taxon>
        <taxon>Magnoliopsida</taxon>
        <taxon>eudicotyledons</taxon>
        <taxon>Gunneridae</taxon>
        <taxon>Pentapetalae</taxon>
        <taxon>asterids</taxon>
        <taxon>campanulids</taxon>
        <taxon>Asterales</taxon>
        <taxon>Asteraceae</taxon>
        <taxon>Asteroideae</taxon>
        <taxon>Anthemideae</taxon>
        <taxon>Anthemidinae</taxon>
        <taxon>Tanacetum</taxon>
    </lineage>
</organism>
<name>A0ABQ5I8L7_9ASTR</name>
<sequence length="494" mass="55412">VPDIDKKTKTRLNSGGGVVTMEMDDDDGDEGEVVEVIITAAEPRWGSRSGRLEKFDFVIVNTTSTPIKTNKALLKDEEAEDVDVNLYRSMIRSLMYLTTSRPDIMFDVCASARFQVTPKVLHLHAVKRIFRYLKGQPKLALWYPMDSTFDLEAFSDSDYARASLDRKSTTGGCQFLGKRLLWDPNQMLGLWGHIEIRHHFIRDSYEKKLIQVIKIHTNHNVADLLKKAFDVSRLDEGNVHYADVDETVIKEWEDRMERAATTASSLEAEQDSVLRLHPGMNLVALWHLLSYVCTPNIIFNFSKYIFGHMVKNLEGGVKFLMYPRFVQVFLDKQVEGMSRHKGIYVIPSHTKKVFANMKRPGKGFSGKVTPLFETMMVQATEDMGEDSAAPTDSHSTPIHTQPSSSKPQKKKSRRKQRKDSGPKEVAEKEVSAADPVTTAGEVVTSGNVEVTTTNAPTTTIDELTLAQTLIEIQAAKPKAITFAATITTTTRPQG</sequence>
<dbReference type="PANTHER" id="PTHR11439">
    <property type="entry name" value="GAG-POL-RELATED RETROTRANSPOSON"/>
    <property type="match status" value="1"/>
</dbReference>
<feature type="region of interest" description="Disordered" evidence="1">
    <location>
        <begin position="383"/>
        <end position="439"/>
    </location>
</feature>
<protein>
    <recommendedName>
        <fullName evidence="4">Reverse transcriptase Ty1/copia-type domain-containing protein</fullName>
    </recommendedName>
</protein>
<gene>
    <name evidence="2" type="ORF">Tco_1091986</name>
</gene>
<keyword evidence="3" id="KW-1185">Reference proteome</keyword>
<evidence type="ECO:0000313" key="3">
    <source>
        <dbReference type="Proteomes" id="UP001151760"/>
    </source>
</evidence>
<feature type="compositionally biased region" description="Polar residues" evidence="1">
    <location>
        <begin position="390"/>
        <end position="400"/>
    </location>
</feature>
<proteinExistence type="predicted"/>
<evidence type="ECO:0000256" key="1">
    <source>
        <dbReference type="SAM" id="MobiDB-lite"/>
    </source>
</evidence>
<evidence type="ECO:0000313" key="2">
    <source>
        <dbReference type="EMBL" id="GJT96468.1"/>
    </source>
</evidence>
<feature type="compositionally biased region" description="Basic residues" evidence="1">
    <location>
        <begin position="407"/>
        <end position="417"/>
    </location>
</feature>
<dbReference type="CDD" id="cd09272">
    <property type="entry name" value="RNase_HI_RT_Ty1"/>
    <property type="match status" value="1"/>
</dbReference>
<accession>A0ABQ5I8L7</accession>
<comment type="caution">
    <text evidence="2">The sequence shown here is derived from an EMBL/GenBank/DDBJ whole genome shotgun (WGS) entry which is preliminary data.</text>
</comment>
<evidence type="ECO:0008006" key="4">
    <source>
        <dbReference type="Google" id="ProtNLM"/>
    </source>
</evidence>